<proteinExistence type="predicted"/>
<feature type="domain" description="Tyr recombinase" evidence="3">
    <location>
        <begin position="8"/>
        <end position="61"/>
    </location>
</feature>
<feature type="region of interest" description="Disordered" evidence="2">
    <location>
        <begin position="182"/>
        <end position="201"/>
    </location>
</feature>
<dbReference type="GO" id="GO:0006310">
    <property type="term" value="P:DNA recombination"/>
    <property type="evidence" value="ECO:0007669"/>
    <property type="project" value="UniProtKB-KW"/>
</dbReference>
<evidence type="ECO:0000256" key="2">
    <source>
        <dbReference type="SAM" id="MobiDB-lite"/>
    </source>
</evidence>
<dbReference type="GO" id="GO:0003677">
    <property type="term" value="F:DNA binding"/>
    <property type="evidence" value="ECO:0007669"/>
    <property type="project" value="InterPro"/>
</dbReference>
<dbReference type="InterPro" id="IPR013762">
    <property type="entry name" value="Integrase-like_cat_sf"/>
</dbReference>
<sequence>MRFGVHARACRSLQIEDLHFHDLRHEGASRLFEQGYDIPEVAIVTGHRDWKSLKRYTNLAPESLYREPKAGRPGLDLDLDQARERAMGQTGQVIAAACSLAVLLPAGHFVVGTHLWVATAAHPFPTASRFRRCAGSGYPRPGLGRHRAGRRARYGRHAGVGAGFLGRRGRGRHLHLIRRRRRISRRPGAGDNGVPLAAAPR</sequence>
<evidence type="ECO:0000313" key="5">
    <source>
        <dbReference type="Proteomes" id="UP000239898"/>
    </source>
</evidence>
<dbReference type="InterPro" id="IPR002104">
    <property type="entry name" value="Integrase_catalytic"/>
</dbReference>
<dbReference type="EMBL" id="MIGX01000065">
    <property type="protein sequence ID" value="PPT90278.1"/>
    <property type="molecule type" value="Genomic_DNA"/>
</dbReference>
<protein>
    <recommendedName>
        <fullName evidence="3">Tyr recombinase domain-containing protein</fullName>
    </recommendedName>
</protein>
<dbReference type="SUPFAM" id="SSF56349">
    <property type="entry name" value="DNA breaking-rejoining enzymes"/>
    <property type="match status" value="1"/>
</dbReference>
<dbReference type="InterPro" id="IPR011010">
    <property type="entry name" value="DNA_brk_join_enz"/>
</dbReference>
<reference evidence="4 5" key="1">
    <citation type="submission" date="2016-08" db="EMBL/GenBank/DDBJ databases">
        <title>Evolution of the type three secretion system and type three effector repertoires in Xanthomonas.</title>
        <authorList>
            <person name="Merda D."/>
            <person name="Briand M."/>
            <person name="Bosis E."/>
            <person name="Rousseau C."/>
            <person name="Portier P."/>
            <person name="Jacques M.-A."/>
            <person name="Fischer-Le Saux M."/>
        </authorList>
    </citation>
    <scope>NUCLEOTIDE SEQUENCE [LARGE SCALE GENOMIC DNA]</scope>
    <source>
        <strain evidence="4 5">CFBP 4691</strain>
    </source>
</reference>
<comment type="caution">
    <text evidence="4">The sequence shown here is derived from an EMBL/GenBank/DDBJ whole genome shotgun (WGS) entry which is preliminary data.</text>
</comment>
<organism evidence="4 5">
    <name type="scientific">Xanthomonas theicola</name>
    <dbReference type="NCBI Taxonomy" id="56464"/>
    <lineage>
        <taxon>Bacteria</taxon>
        <taxon>Pseudomonadati</taxon>
        <taxon>Pseudomonadota</taxon>
        <taxon>Gammaproteobacteria</taxon>
        <taxon>Lysobacterales</taxon>
        <taxon>Lysobacteraceae</taxon>
        <taxon>Xanthomonas</taxon>
    </lineage>
</organism>
<gene>
    <name evidence="4" type="ORF">XthCFBP4691_13240</name>
</gene>
<dbReference type="Pfam" id="PF00589">
    <property type="entry name" value="Phage_integrase"/>
    <property type="match status" value="1"/>
</dbReference>
<evidence type="ECO:0000313" key="4">
    <source>
        <dbReference type="EMBL" id="PPT90278.1"/>
    </source>
</evidence>
<dbReference type="GO" id="GO:0015074">
    <property type="term" value="P:DNA integration"/>
    <property type="evidence" value="ECO:0007669"/>
    <property type="project" value="InterPro"/>
</dbReference>
<evidence type="ECO:0000256" key="1">
    <source>
        <dbReference type="ARBA" id="ARBA00023172"/>
    </source>
</evidence>
<evidence type="ECO:0000259" key="3">
    <source>
        <dbReference type="Pfam" id="PF00589"/>
    </source>
</evidence>
<accession>A0A2S6ZDD7</accession>
<keyword evidence="1" id="KW-0233">DNA recombination</keyword>
<dbReference type="Proteomes" id="UP000239898">
    <property type="component" value="Unassembled WGS sequence"/>
</dbReference>
<keyword evidence="5" id="KW-1185">Reference proteome</keyword>
<dbReference type="Gene3D" id="1.10.443.10">
    <property type="entry name" value="Intergrase catalytic core"/>
    <property type="match status" value="1"/>
</dbReference>
<dbReference type="AlphaFoldDB" id="A0A2S6ZDD7"/>
<name>A0A2S6ZDD7_9XANT</name>